<dbReference type="Proteomes" id="UP001428341">
    <property type="component" value="Unassembled WGS sequence"/>
</dbReference>
<sequence length="79" mass="9175">MKALIKVALAYYNSGTGEEKRLFNKFLQSMDRDGNGRVSYREFSDFKSLEDYNNKSIQILQTNYCVPTITVEYIAFDSK</sequence>
<evidence type="ECO:0000313" key="3">
    <source>
        <dbReference type="EMBL" id="KAK9182501.1"/>
    </source>
</evidence>
<comment type="caution">
    <text evidence="4">The sequence shown here is derived from an EMBL/GenBank/DDBJ whole genome shotgun (WGS) entry which is preliminary data.</text>
</comment>
<evidence type="ECO:0000313" key="4">
    <source>
        <dbReference type="EMBL" id="KAK9182502.1"/>
    </source>
</evidence>
<dbReference type="SUPFAM" id="SSF47473">
    <property type="entry name" value="EF-hand"/>
    <property type="match status" value="1"/>
</dbReference>
<reference evidence="4 5" key="1">
    <citation type="submission" date="2024-05" db="EMBL/GenBank/DDBJ databases">
        <title>Haplotype-resolved chromosome-level genome assembly of Huyou (Citrus changshanensis).</title>
        <authorList>
            <person name="Miao C."/>
            <person name="Chen W."/>
            <person name="Wu Y."/>
            <person name="Wang L."/>
            <person name="Zhao S."/>
            <person name="Grierson D."/>
            <person name="Xu C."/>
            <person name="Chen K."/>
        </authorList>
    </citation>
    <scope>NUCLEOTIDE SEQUENCE [LARGE SCALE GENOMIC DNA]</scope>
    <source>
        <strain evidence="4">01-14</strain>
        <tissue evidence="4">Leaf</tissue>
    </source>
</reference>
<dbReference type="PROSITE" id="PS50222">
    <property type="entry name" value="EF_HAND_2"/>
    <property type="match status" value="1"/>
</dbReference>
<dbReference type="EMBL" id="JBCGBO010000024">
    <property type="protein sequence ID" value="KAK9182501.1"/>
    <property type="molecule type" value="Genomic_DNA"/>
</dbReference>
<dbReference type="PROSITE" id="PS00018">
    <property type="entry name" value="EF_HAND_1"/>
    <property type="match status" value="1"/>
</dbReference>
<dbReference type="InterPro" id="IPR002048">
    <property type="entry name" value="EF_hand_dom"/>
</dbReference>
<dbReference type="AlphaFoldDB" id="A0AAP0LRA0"/>
<dbReference type="GO" id="GO:0005509">
    <property type="term" value="F:calcium ion binding"/>
    <property type="evidence" value="ECO:0007669"/>
    <property type="project" value="InterPro"/>
</dbReference>
<name>A0AAP0LRA0_9ROSI</name>
<dbReference type="EMBL" id="JBCGBO010000024">
    <property type="protein sequence ID" value="KAK9182502.1"/>
    <property type="molecule type" value="Genomic_DNA"/>
</dbReference>
<feature type="domain" description="EF-hand" evidence="2">
    <location>
        <begin position="18"/>
        <end position="53"/>
    </location>
</feature>
<evidence type="ECO:0000259" key="2">
    <source>
        <dbReference type="PROSITE" id="PS50222"/>
    </source>
</evidence>
<evidence type="ECO:0000256" key="1">
    <source>
        <dbReference type="ARBA" id="ARBA00022837"/>
    </source>
</evidence>
<evidence type="ECO:0000313" key="5">
    <source>
        <dbReference type="Proteomes" id="UP001428341"/>
    </source>
</evidence>
<organism evidence="4 5">
    <name type="scientific">Citrus x changshan-huyou</name>
    <dbReference type="NCBI Taxonomy" id="2935761"/>
    <lineage>
        <taxon>Eukaryota</taxon>
        <taxon>Viridiplantae</taxon>
        <taxon>Streptophyta</taxon>
        <taxon>Embryophyta</taxon>
        <taxon>Tracheophyta</taxon>
        <taxon>Spermatophyta</taxon>
        <taxon>Magnoliopsida</taxon>
        <taxon>eudicotyledons</taxon>
        <taxon>Gunneridae</taxon>
        <taxon>Pentapetalae</taxon>
        <taxon>rosids</taxon>
        <taxon>malvids</taxon>
        <taxon>Sapindales</taxon>
        <taxon>Rutaceae</taxon>
        <taxon>Aurantioideae</taxon>
        <taxon>Citrus</taxon>
    </lineage>
</organism>
<gene>
    <name evidence="3" type="ORF">WN944_025646</name>
    <name evidence="4" type="ORF">WN944_025647</name>
</gene>
<dbReference type="Gene3D" id="1.10.238.10">
    <property type="entry name" value="EF-hand"/>
    <property type="match status" value="1"/>
</dbReference>
<keyword evidence="5" id="KW-1185">Reference proteome</keyword>
<dbReference type="InterPro" id="IPR011992">
    <property type="entry name" value="EF-hand-dom_pair"/>
</dbReference>
<accession>A0AAP0LRA0</accession>
<dbReference type="InterPro" id="IPR018247">
    <property type="entry name" value="EF_Hand_1_Ca_BS"/>
</dbReference>
<proteinExistence type="predicted"/>
<protein>
    <recommendedName>
        <fullName evidence="2">EF-hand domain-containing protein</fullName>
    </recommendedName>
</protein>
<keyword evidence="1" id="KW-0106">Calcium</keyword>